<dbReference type="GO" id="GO:0005506">
    <property type="term" value="F:iron ion binding"/>
    <property type="evidence" value="ECO:0007669"/>
    <property type="project" value="InterPro"/>
</dbReference>
<dbReference type="CDD" id="cd20623">
    <property type="entry name" value="CYP_unk"/>
    <property type="match status" value="1"/>
</dbReference>
<name>A0A499VPU3_STRAX</name>
<evidence type="ECO:0008006" key="4">
    <source>
        <dbReference type="Google" id="ProtNLM"/>
    </source>
</evidence>
<dbReference type="SUPFAM" id="SSF48264">
    <property type="entry name" value="Cytochrome P450"/>
    <property type="match status" value="1"/>
</dbReference>
<dbReference type="GO" id="GO:0020037">
    <property type="term" value="F:heme binding"/>
    <property type="evidence" value="ECO:0007669"/>
    <property type="project" value="InterPro"/>
</dbReference>
<feature type="compositionally biased region" description="Low complexity" evidence="2">
    <location>
        <begin position="414"/>
        <end position="426"/>
    </location>
</feature>
<protein>
    <recommendedName>
        <fullName evidence="4">Cytochrome P450</fullName>
    </recommendedName>
</protein>
<feature type="region of interest" description="Disordered" evidence="2">
    <location>
        <begin position="393"/>
        <end position="464"/>
    </location>
</feature>
<accession>A0A499VPU3</accession>
<organism evidence="3">
    <name type="scientific">Streptomyces avermitilis</name>
    <dbReference type="NCBI Taxonomy" id="33903"/>
    <lineage>
        <taxon>Bacteria</taxon>
        <taxon>Bacillati</taxon>
        <taxon>Actinomycetota</taxon>
        <taxon>Actinomycetes</taxon>
        <taxon>Kitasatosporales</taxon>
        <taxon>Streptomycetaceae</taxon>
        <taxon>Streptomyces</taxon>
    </lineage>
</organism>
<dbReference type="GO" id="GO:0004497">
    <property type="term" value="F:monooxygenase activity"/>
    <property type="evidence" value="ECO:0007669"/>
    <property type="project" value="InterPro"/>
</dbReference>
<sequence>MRRLYGPEAEDLGDLYEKLRAEHGAVAPVLLHNDVPMWVVLGHTENLHMVRSPSQYTRDSRVWTPVLDGTAGPDHPLMPHIAWQPICSHAEGDEHLRLRGAVSGAISTIDHRGIRRYINRSSQALVNRFCEEGRADLVGQFAEHLPMAVMCEILGMPDEYNDRMVQAARDMLKGTETAIASNAYVMDALMRLTARRRAHPEGDFTSHLINHPAQLSDDEVGQHLRLVLIAAYEATTNLLANVLRMVLTDPRFRAQLNGGQMTVPEAVEQSLWDEPPFSTVLGYFAKQETELGGQLIRKGDGLLLGIAPGNVDPHVRPDLSANMQGNRSHLAFGGGPHECPGQDVGRAIADVGVDALLMRLPDVQLDCAEDELRWTASISSRHLVELPVRFAPKEPQDVSQRPSLRPLPQPVPSRPVRTQQPQATTPPRRPRPRPPPRRNAVLAPGSGSCAGGAATEPSSCTGRAGTGCPVADPPVPVAWLPDPVLVRRPGGEYPLAQEPVLVPRDRIGELQDPREQLERAPEVTGRPGVGHHRVEGVAEDRQAQRVHVHPELMGLAGAGEEPVPPPAVPVLRQLDPAHRVGLPGDLPGGQ</sequence>
<evidence type="ECO:0000313" key="3">
    <source>
        <dbReference type="EMBL" id="BBJ54980.1"/>
    </source>
</evidence>
<feature type="compositionally biased region" description="Low complexity" evidence="2">
    <location>
        <begin position="443"/>
        <end position="454"/>
    </location>
</feature>
<dbReference type="PROSITE" id="PS00086">
    <property type="entry name" value="CYTOCHROME_P450"/>
    <property type="match status" value="1"/>
</dbReference>
<dbReference type="PANTHER" id="PTHR46696:SF1">
    <property type="entry name" value="CYTOCHROME P450 YJIB-RELATED"/>
    <property type="match status" value="1"/>
</dbReference>
<dbReference type="Gene3D" id="1.10.630.10">
    <property type="entry name" value="Cytochrome P450"/>
    <property type="match status" value="1"/>
</dbReference>
<reference evidence="3" key="1">
    <citation type="submission" date="2019-04" db="EMBL/GenBank/DDBJ databases">
        <title>Draft genome sequences of Streptomyces avermitilis MC3.</title>
        <authorList>
            <person name="Komaki H."/>
            <person name="Tamura T."/>
            <person name="Hosoyama A."/>
        </authorList>
    </citation>
    <scope>NUCLEOTIDE SEQUENCE</scope>
    <source>
        <strain evidence="3">MC3</strain>
    </source>
</reference>
<dbReference type="PANTHER" id="PTHR46696">
    <property type="entry name" value="P450, PUTATIVE (EUROFUNG)-RELATED"/>
    <property type="match status" value="1"/>
</dbReference>
<dbReference type="EMBL" id="AP019621">
    <property type="protein sequence ID" value="BBJ54980.1"/>
    <property type="molecule type" value="Genomic_DNA"/>
</dbReference>
<dbReference type="PRINTS" id="PR00359">
    <property type="entry name" value="BP450"/>
</dbReference>
<dbReference type="InterPro" id="IPR017972">
    <property type="entry name" value="Cyt_P450_CS"/>
</dbReference>
<dbReference type="InterPro" id="IPR036396">
    <property type="entry name" value="Cyt_P450_sf"/>
</dbReference>
<gene>
    <name evidence="3" type="ORF">SAVMC3_76090</name>
</gene>
<comment type="similarity">
    <text evidence="1">Belongs to the cytochrome P450 family.</text>
</comment>
<evidence type="ECO:0000256" key="2">
    <source>
        <dbReference type="SAM" id="MobiDB-lite"/>
    </source>
</evidence>
<dbReference type="InterPro" id="IPR002397">
    <property type="entry name" value="Cyt_P450_B"/>
</dbReference>
<dbReference type="AlphaFoldDB" id="A0A499VPU3"/>
<proteinExistence type="inferred from homology"/>
<dbReference type="GO" id="GO:0016705">
    <property type="term" value="F:oxidoreductase activity, acting on paired donors, with incorporation or reduction of molecular oxygen"/>
    <property type="evidence" value="ECO:0007669"/>
    <property type="project" value="InterPro"/>
</dbReference>
<evidence type="ECO:0000256" key="1">
    <source>
        <dbReference type="ARBA" id="ARBA00010617"/>
    </source>
</evidence>